<keyword evidence="4" id="KW-1185">Reference proteome</keyword>
<dbReference type="Pfam" id="PF17111">
    <property type="entry name" value="PigL_N"/>
    <property type="match status" value="1"/>
</dbReference>
<dbReference type="AlphaFoldDB" id="A0A8H7WD38"/>
<accession>A0A8H7WD38</accession>
<proteinExistence type="predicted"/>
<evidence type="ECO:0000256" key="1">
    <source>
        <dbReference type="SAM" id="MobiDB-lite"/>
    </source>
</evidence>
<name>A0A8H7WD38_9HELO</name>
<gene>
    <name evidence="3" type="ORF">IFR04_004257</name>
</gene>
<evidence type="ECO:0000313" key="3">
    <source>
        <dbReference type="EMBL" id="KAG4422636.1"/>
    </source>
</evidence>
<protein>
    <recommendedName>
        <fullName evidence="2">Azaphilone pigments biosynthesis cluster protein L N-terminal domain-containing protein</fullName>
    </recommendedName>
</protein>
<evidence type="ECO:0000313" key="4">
    <source>
        <dbReference type="Proteomes" id="UP000664132"/>
    </source>
</evidence>
<feature type="compositionally biased region" description="Basic and acidic residues" evidence="1">
    <location>
        <begin position="79"/>
        <end position="104"/>
    </location>
</feature>
<evidence type="ECO:0000259" key="2">
    <source>
        <dbReference type="Pfam" id="PF17111"/>
    </source>
</evidence>
<feature type="region of interest" description="Disordered" evidence="1">
    <location>
        <begin position="79"/>
        <end position="105"/>
    </location>
</feature>
<reference evidence="3" key="1">
    <citation type="submission" date="2021-02" db="EMBL/GenBank/DDBJ databases">
        <title>Genome sequence Cadophora malorum strain M34.</title>
        <authorList>
            <person name="Stefanovic E."/>
            <person name="Vu D."/>
            <person name="Scully C."/>
            <person name="Dijksterhuis J."/>
            <person name="Roader J."/>
            <person name="Houbraken J."/>
        </authorList>
    </citation>
    <scope>NUCLEOTIDE SEQUENCE</scope>
    <source>
        <strain evidence="3">M34</strain>
    </source>
</reference>
<dbReference type="Proteomes" id="UP000664132">
    <property type="component" value="Unassembled WGS sequence"/>
</dbReference>
<sequence length="182" mass="20217">MTAINEHTSSIVATTSYFEHRLGEIDSKIRILLQRVAILGDDNDGKEYSRLQDEKESAKRCLKICAAASRNVSRRLYEQPRAKARSEDKDTIDLQQGREGKNSKQECIQLQSHQDTGKVYTNVFEDVLAAQGSCQIIAVASKDMLSAVRVTAGAGAKQWIGHLSGSTLERLLQDRTEAHEAQ</sequence>
<dbReference type="OrthoDB" id="3546600at2759"/>
<dbReference type="EMBL" id="JAFJYH010000046">
    <property type="protein sequence ID" value="KAG4422636.1"/>
    <property type="molecule type" value="Genomic_DNA"/>
</dbReference>
<organism evidence="3 4">
    <name type="scientific">Cadophora malorum</name>
    <dbReference type="NCBI Taxonomy" id="108018"/>
    <lineage>
        <taxon>Eukaryota</taxon>
        <taxon>Fungi</taxon>
        <taxon>Dikarya</taxon>
        <taxon>Ascomycota</taxon>
        <taxon>Pezizomycotina</taxon>
        <taxon>Leotiomycetes</taxon>
        <taxon>Helotiales</taxon>
        <taxon>Ploettnerulaceae</taxon>
        <taxon>Cadophora</taxon>
    </lineage>
</organism>
<dbReference type="InterPro" id="IPR031348">
    <property type="entry name" value="PigL_N"/>
</dbReference>
<feature type="domain" description="Azaphilone pigments biosynthesis cluster protein L N-terminal" evidence="2">
    <location>
        <begin position="3"/>
        <end position="66"/>
    </location>
</feature>
<comment type="caution">
    <text evidence="3">The sequence shown here is derived from an EMBL/GenBank/DDBJ whole genome shotgun (WGS) entry which is preliminary data.</text>
</comment>